<dbReference type="HOGENOM" id="CLU_726883_0_0_2"/>
<keyword evidence="1" id="KW-1133">Transmembrane helix</keyword>
<dbReference type="PROSITE" id="PS50850">
    <property type="entry name" value="MFS"/>
    <property type="match status" value="1"/>
</dbReference>
<dbReference type="Pfam" id="PF07690">
    <property type="entry name" value="MFS_1"/>
    <property type="match status" value="2"/>
</dbReference>
<feature type="transmembrane region" description="Helical" evidence="1">
    <location>
        <begin position="46"/>
        <end position="68"/>
    </location>
</feature>
<dbReference type="PANTHER" id="PTHR23531">
    <property type="entry name" value="QUINOLENE RESISTANCE PROTEIN NORA"/>
    <property type="match status" value="1"/>
</dbReference>
<sequence length="386" mass="41042">MRRGGRLGLVSLIVSLTIAARSVNYMVQSTVPPFARELGLGPAEVGLLAATGAAGQLISTVFLNVVLGPEQRRKAFVLSATAVPFLLAAFALSGPVSLWPAVFAAGLVFGIIMPNLINLPSLSPQSAERLLAIYSLSLSISLVVGPAYETAVLAKYSYRYVFLFFLPLALLLAVLSRKAAFPPSRAEGSLKRLYARALSSAGFLSSVLSITAYNVPFMALVTYLPIYASEQLGLPNALAYSLFIPFFSVSMATRLYMSLRPVRDLVKAFVASVALTLAGLVLLWSSSSYATIAAAMALLGVPHGSVFTLSTIMIARTTPVEERNAVNSLFSSYLVILGIAVPPALGALAEAWGFRSMWLSLLLPTAIASGAFLALFGRSERLRRPT</sequence>
<evidence type="ECO:0000313" key="4">
    <source>
        <dbReference type="Proteomes" id="UP000002654"/>
    </source>
</evidence>
<keyword evidence="4" id="KW-1185">Reference proteome</keyword>
<dbReference type="GeneID" id="11262271"/>
<dbReference type="AlphaFoldDB" id="G4RKC9"/>
<proteinExistence type="predicted"/>
<feature type="transmembrane region" description="Helical" evidence="1">
    <location>
        <begin position="238"/>
        <end position="256"/>
    </location>
</feature>
<dbReference type="InterPro" id="IPR011701">
    <property type="entry name" value="MFS"/>
</dbReference>
<feature type="transmembrane region" description="Helical" evidence="1">
    <location>
        <begin position="357"/>
        <end position="376"/>
    </location>
</feature>
<dbReference type="PaxDb" id="768679-TTX_1392"/>
<feature type="transmembrane region" description="Helical" evidence="1">
    <location>
        <begin position="292"/>
        <end position="314"/>
    </location>
</feature>
<evidence type="ECO:0000313" key="3">
    <source>
        <dbReference type="EMBL" id="CCC82024.1"/>
    </source>
</evidence>
<accession>G4RKC9</accession>
<dbReference type="Gene3D" id="1.20.1250.20">
    <property type="entry name" value="MFS general substrate transporter like domains"/>
    <property type="match status" value="1"/>
</dbReference>
<dbReference type="KEGG" id="ttn:TTX_1392"/>
<name>G4RKC9_THETK</name>
<dbReference type="OrthoDB" id="371889at2157"/>
<feature type="transmembrane region" description="Helical" evidence="1">
    <location>
        <begin position="98"/>
        <end position="118"/>
    </location>
</feature>
<feature type="transmembrane region" description="Helical" evidence="1">
    <location>
        <begin position="201"/>
        <end position="226"/>
    </location>
</feature>
<evidence type="ECO:0000259" key="2">
    <source>
        <dbReference type="PROSITE" id="PS50850"/>
    </source>
</evidence>
<feature type="transmembrane region" description="Helical" evidence="1">
    <location>
        <begin position="75"/>
        <end position="92"/>
    </location>
</feature>
<dbReference type="PATRIC" id="fig|768679.9.peg.1410"/>
<dbReference type="InterPro" id="IPR052714">
    <property type="entry name" value="MFS_Exporter"/>
</dbReference>
<feature type="transmembrane region" description="Helical" evidence="1">
    <location>
        <begin position="326"/>
        <end position="345"/>
    </location>
</feature>
<gene>
    <name evidence="3" type="ordered locus">TTX_1392</name>
</gene>
<feature type="transmembrane region" description="Helical" evidence="1">
    <location>
        <begin position="160"/>
        <end position="180"/>
    </location>
</feature>
<dbReference type="STRING" id="768679.TTX_1392"/>
<dbReference type="InterPro" id="IPR036259">
    <property type="entry name" value="MFS_trans_sf"/>
</dbReference>
<dbReference type="EMBL" id="FN869859">
    <property type="protein sequence ID" value="CCC82024.1"/>
    <property type="molecule type" value="Genomic_DNA"/>
</dbReference>
<reference evidence="3 4" key="1">
    <citation type="journal article" date="2011" name="PLoS ONE">
        <title>The complete genome sequence of Thermoproteus tenax: a physiologically versatile member of the Crenarchaeota.</title>
        <authorList>
            <person name="Siebers B."/>
            <person name="Zaparty M."/>
            <person name="Raddatz G."/>
            <person name="Tjaden B."/>
            <person name="Albers S.V."/>
            <person name="Bell S.D."/>
            <person name="Blombach F."/>
            <person name="Kletzin A."/>
            <person name="Kyrpides N."/>
            <person name="Lanz C."/>
            <person name="Plagens A."/>
            <person name="Rampp M."/>
            <person name="Rosinus A."/>
            <person name="von Jan M."/>
            <person name="Makarova K.S."/>
            <person name="Klenk H.P."/>
            <person name="Schuster S.C."/>
            <person name="Hensel R."/>
        </authorList>
    </citation>
    <scope>NUCLEOTIDE SEQUENCE [LARGE SCALE GENOMIC DNA]</scope>
    <source>
        <strain evidence="4">ATCC 35583 / DSM 2078 / JCM 9277 / NBRC 100435 / Kra 1</strain>
    </source>
</reference>
<dbReference type="RefSeq" id="WP_014127279.1">
    <property type="nucleotide sequence ID" value="NC_016070.1"/>
</dbReference>
<feature type="domain" description="Major facilitator superfamily (MFS) profile" evidence="2">
    <location>
        <begin position="195"/>
        <end position="386"/>
    </location>
</feature>
<feature type="transmembrane region" description="Helical" evidence="1">
    <location>
        <begin position="130"/>
        <end position="148"/>
    </location>
</feature>
<dbReference type="Proteomes" id="UP000002654">
    <property type="component" value="Chromosome"/>
</dbReference>
<protein>
    <submittedName>
        <fullName evidence="3">Predicted permease of the major facilitator superfamily</fullName>
    </submittedName>
</protein>
<evidence type="ECO:0000256" key="1">
    <source>
        <dbReference type="SAM" id="Phobius"/>
    </source>
</evidence>
<feature type="transmembrane region" description="Helical" evidence="1">
    <location>
        <begin position="268"/>
        <end position="286"/>
    </location>
</feature>
<dbReference type="PANTHER" id="PTHR23531:SF1">
    <property type="entry name" value="QUINOLENE RESISTANCE PROTEIN NORA"/>
    <property type="match status" value="1"/>
</dbReference>
<dbReference type="InterPro" id="IPR020846">
    <property type="entry name" value="MFS_dom"/>
</dbReference>
<keyword evidence="1" id="KW-0472">Membrane</keyword>
<dbReference type="SUPFAM" id="SSF103473">
    <property type="entry name" value="MFS general substrate transporter"/>
    <property type="match status" value="1"/>
</dbReference>
<dbReference type="eggNOG" id="arCOG03660">
    <property type="taxonomic scope" value="Archaea"/>
</dbReference>
<organism evidence="3 4">
    <name type="scientific">Thermoproteus tenax (strain ATCC 35583 / DSM 2078 / JCM 9277 / NBRC 100435 / Kra 1)</name>
    <dbReference type="NCBI Taxonomy" id="768679"/>
    <lineage>
        <taxon>Archaea</taxon>
        <taxon>Thermoproteota</taxon>
        <taxon>Thermoprotei</taxon>
        <taxon>Thermoproteales</taxon>
        <taxon>Thermoproteaceae</taxon>
        <taxon>Thermoproteus</taxon>
    </lineage>
</organism>
<keyword evidence="1" id="KW-0812">Transmembrane</keyword>
<dbReference type="GO" id="GO:0022857">
    <property type="term" value="F:transmembrane transporter activity"/>
    <property type="evidence" value="ECO:0007669"/>
    <property type="project" value="InterPro"/>
</dbReference>